<proteinExistence type="predicted"/>
<evidence type="ECO:0000313" key="2">
    <source>
        <dbReference type="Proteomes" id="UP000176998"/>
    </source>
</evidence>
<dbReference type="AlphaFoldDB" id="A0A1G4B7K3"/>
<keyword evidence="2" id="KW-1185">Reference proteome</keyword>
<accession>A0A1G4B7K3</accession>
<comment type="caution">
    <text evidence="1">The sequence shown here is derived from an EMBL/GenBank/DDBJ whole genome shotgun (WGS) entry which is preliminary data.</text>
</comment>
<dbReference type="RefSeq" id="XP_022474551.1">
    <property type="nucleotide sequence ID" value="XM_022618939.1"/>
</dbReference>
<gene>
    <name evidence="1" type="ORF">CORC01_07302</name>
</gene>
<organism evidence="1 2">
    <name type="scientific">Colletotrichum orchidophilum</name>
    <dbReference type="NCBI Taxonomy" id="1209926"/>
    <lineage>
        <taxon>Eukaryota</taxon>
        <taxon>Fungi</taxon>
        <taxon>Dikarya</taxon>
        <taxon>Ascomycota</taxon>
        <taxon>Pezizomycotina</taxon>
        <taxon>Sordariomycetes</taxon>
        <taxon>Hypocreomycetidae</taxon>
        <taxon>Glomerellales</taxon>
        <taxon>Glomerellaceae</taxon>
        <taxon>Colletotrichum</taxon>
    </lineage>
</organism>
<evidence type="ECO:0000313" key="1">
    <source>
        <dbReference type="EMBL" id="OHE97397.1"/>
    </source>
</evidence>
<dbReference type="GeneID" id="34560449"/>
<reference evidence="1 2" key="1">
    <citation type="submission" date="2016-09" db="EMBL/GenBank/DDBJ databases">
        <authorList>
            <person name="Capua I."/>
            <person name="De Benedictis P."/>
            <person name="Joannis T."/>
            <person name="Lombin L.H."/>
            <person name="Cattoli G."/>
        </authorList>
    </citation>
    <scope>NUCLEOTIDE SEQUENCE [LARGE SCALE GENOMIC DNA]</scope>
    <source>
        <strain evidence="1 2">IMI 309357</strain>
    </source>
</reference>
<dbReference type="Proteomes" id="UP000176998">
    <property type="component" value="Unassembled WGS sequence"/>
</dbReference>
<name>A0A1G4B7K3_9PEZI</name>
<protein>
    <submittedName>
        <fullName evidence="1">Uncharacterized protein</fullName>
    </submittedName>
</protein>
<sequence>MSSPSQPAHSTLAPLSSSRWLLLNSRRRSLVLPEAQ</sequence>
<dbReference type="EMBL" id="MJBS01000058">
    <property type="protein sequence ID" value="OHE97397.1"/>
    <property type="molecule type" value="Genomic_DNA"/>
</dbReference>